<evidence type="ECO:0000313" key="2">
    <source>
        <dbReference type="Proteomes" id="UP000228503"/>
    </source>
</evidence>
<comment type="caution">
    <text evidence="1">The sequence shown here is derived from an EMBL/GenBank/DDBJ whole genome shotgun (WGS) entry which is preliminary data.</text>
</comment>
<evidence type="ECO:0000313" key="1">
    <source>
        <dbReference type="EMBL" id="PIZ62205.1"/>
    </source>
</evidence>
<proteinExistence type="predicted"/>
<dbReference type="AlphaFoldDB" id="A0A2M7TWQ8"/>
<reference evidence="2" key="1">
    <citation type="submission" date="2017-09" db="EMBL/GenBank/DDBJ databases">
        <title>Depth-based differentiation of microbial function through sediment-hosted aquifers and enrichment of novel symbionts in the deep terrestrial subsurface.</title>
        <authorList>
            <person name="Probst A.J."/>
            <person name="Ladd B."/>
            <person name="Jarett J.K."/>
            <person name="Geller-Mcgrath D.E."/>
            <person name="Sieber C.M.K."/>
            <person name="Emerson J.B."/>
            <person name="Anantharaman K."/>
            <person name="Thomas B.C."/>
            <person name="Malmstrom R."/>
            <person name="Stieglmeier M."/>
            <person name="Klingl A."/>
            <person name="Woyke T."/>
            <person name="Ryan C.M."/>
            <person name="Banfield J.F."/>
        </authorList>
    </citation>
    <scope>NUCLEOTIDE SEQUENCE [LARGE SCALE GENOMIC DNA]</scope>
</reference>
<name>A0A2M7TWQ8_9BACT</name>
<gene>
    <name evidence="1" type="ORF">COY16_04975</name>
</gene>
<sequence length="120" mass="14047">MENLTKILTSNSDINYVNNVSNNIKYNNVNNDIFKKRYALDPSKFNPNTEETAMAEEIAKKLDDLNNYAYYLSIVNKKGCEKAKRCLHAVLSDIKEKKNTKTPVRDPKKYYVWKMKRGLY</sequence>
<dbReference type="Proteomes" id="UP000228503">
    <property type="component" value="Unassembled WGS sequence"/>
</dbReference>
<organism evidence="1 2">
    <name type="scientific">Candidatus Roizmanbacteria bacterium CG_4_10_14_0_2_um_filter_39_13</name>
    <dbReference type="NCBI Taxonomy" id="1974825"/>
    <lineage>
        <taxon>Bacteria</taxon>
        <taxon>Candidatus Roizmaniibacteriota</taxon>
    </lineage>
</organism>
<accession>A0A2M7TWQ8</accession>
<dbReference type="EMBL" id="PFOB01000063">
    <property type="protein sequence ID" value="PIZ62205.1"/>
    <property type="molecule type" value="Genomic_DNA"/>
</dbReference>
<protein>
    <submittedName>
        <fullName evidence="1">Uncharacterized protein</fullName>
    </submittedName>
</protein>